<dbReference type="AlphaFoldDB" id="A0A388TI56"/>
<gene>
    <name evidence="1" type="ORF">NO2_1350</name>
</gene>
<dbReference type="Proteomes" id="UP000275925">
    <property type="component" value="Unassembled WGS sequence"/>
</dbReference>
<protein>
    <submittedName>
        <fullName evidence="1">Uncharacterized protein</fullName>
    </submittedName>
</protein>
<reference evidence="1 2" key="1">
    <citation type="journal article" date="2019" name="ISME J.">
        <title>Genome analyses of uncultured TG2/ZB3 bacteria in 'Margulisbacteria' specifically attached to ectosymbiotic spirochetes of protists in the termite gut.</title>
        <authorList>
            <person name="Utami Y.D."/>
            <person name="Kuwahara H."/>
            <person name="Igai K."/>
            <person name="Murakami T."/>
            <person name="Sugaya K."/>
            <person name="Morikawa T."/>
            <person name="Nagura Y."/>
            <person name="Yuki M."/>
            <person name="Deevong P."/>
            <person name="Inoue T."/>
            <person name="Kihara K."/>
            <person name="Lo N."/>
            <person name="Yamada A."/>
            <person name="Ohkuma M."/>
            <person name="Hongoh Y."/>
        </authorList>
    </citation>
    <scope>NUCLEOTIDE SEQUENCE [LARGE SCALE GENOMIC DNA]</scope>
    <source>
        <strain evidence="1">NkOx7-02</strain>
    </source>
</reference>
<sequence>AAQYPSATATRAAIAALSDRLEIMANKVTSATWGANDNKNSDVKYPTCKAAAAATASYDGAEHLANRVTTVSLFSTDDQYPTVKAVADAILWRIRMYYLFNGRYYTANGN</sequence>
<evidence type="ECO:0000313" key="2">
    <source>
        <dbReference type="Proteomes" id="UP000275925"/>
    </source>
</evidence>
<name>A0A388TI56_9BACT</name>
<comment type="caution">
    <text evidence="1">The sequence shown here is derived from an EMBL/GenBank/DDBJ whole genome shotgun (WGS) entry which is preliminary data.</text>
</comment>
<evidence type="ECO:0000313" key="1">
    <source>
        <dbReference type="EMBL" id="GBR76862.1"/>
    </source>
</evidence>
<dbReference type="EMBL" id="BGZO01000057">
    <property type="protein sequence ID" value="GBR76862.1"/>
    <property type="molecule type" value="Genomic_DNA"/>
</dbReference>
<accession>A0A388TI56</accession>
<feature type="non-terminal residue" evidence="1">
    <location>
        <position position="1"/>
    </location>
</feature>
<proteinExistence type="predicted"/>
<organism evidence="1 2">
    <name type="scientific">Candidatus Termititenax persephonae</name>
    <dbReference type="NCBI Taxonomy" id="2218525"/>
    <lineage>
        <taxon>Bacteria</taxon>
        <taxon>Bacillati</taxon>
        <taxon>Candidatus Margulisiibacteriota</taxon>
        <taxon>Candidatus Termititenacia</taxon>
        <taxon>Candidatus Termititenacales</taxon>
        <taxon>Candidatus Termititenacaceae</taxon>
        <taxon>Candidatus Termititenax</taxon>
    </lineage>
</organism>
<keyword evidence="2" id="KW-1185">Reference proteome</keyword>